<sequence length="173" mass="20023">MNINFISVTTENLTRYINVGVQSYKEHYLHLWKNSDPTPFINAFLTKEPIYNALRDPLQLLYIITTDGTDLGILNVTLNAKEGFFLSPNNLLINKIYLLKAYSASGIGTKALEFVNNLAQTHQKELVWLYAMKKGKPLQFYKKHGYQIVQEAFIELPHVLEKEKEMWLMAKKV</sequence>
<dbReference type="Gene3D" id="3.40.630.30">
    <property type="match status" value="1"/>
</dbReference>
<proteinExistence type="predicted"/>
<dbReference type="InterPro" id="IPR016181">
    <property type="entry name" value="Acyl_CoA_acyltransferase"/>
</dbReference>
<comment type="caution">
    <text evidence="2">The sequence shown here is derived from an EMBL/GenBank/DDBJ whole genome shotgun (WGS) entry which is preliminary data.</text>
</comment>
<protein>
    <submittedName>
        <fullName evidence="2">GNAT family N-acetyltransferase</fullName>
    </submittedName>
</protein>
<dbReference type="Proteomes" id="UP001255246">
    <property type="component" value="Unassembled WGS sequence"/>
</dbReference>
<dbReference type="PROSITE" id="PS51186">
    <property type="entry name" value="GNAT"/>
    <property type="match status" value="1"/>
</dbReference>
<feature type="domain" description="N-acetyltransferase" evidence="1">
    <location>
        <begin position="3"/>
        <end position="173"/>
    </location>
</feature>
<evidence type="ECO:0000313" key="2">
    <source>
        <dbReference type="EMBL" id="MDT0608214.1"/>
    </source>
</evidence>
<name>A0ABU3ADF6_9FLAO</name>
<dbReference type="InterPro" id="IPR000182">
    <property type="entry name" value="GNAT_dom"/>
</dbReference>
<dbReference type="RefSeq" id="WP_311352739.1">
    <property type="nucleotide sequence ID" value="NZ_JAVRHR010000003.1"/>
</dbReference>
<accession>A0ABU3ADF6</accession>
<dbReference type="Pfam" id="PF13508">
    <property type="entry name" value="Acetyltransf_7"/>
    <property type="match status" value="1"/>
</dbReference>
<evidence type="ECO:0000259" key="1">
    <source>
        <dbReference type="PROSITE" id="PS51186"/>
    </source>
</evidence>
<organism evidence="2 3">
    <name type="scientific">Croceitalea rosinachiae</name>
    <dbReference type="NCBI Taxonomy" id="3075596"/>
    <lineage>
        <taxon>Bacteria</taxon>
        <taxon>Pseudomonadati</taxon>
        <taxon>Bacteroidota</taxon>
        <taxon>Flavobacteriia</taxon>
        <taxon>Flavobacteriales</taxon>
        <taxon>Flavobacteriaceae</taxon>
        <taxon>Croceitalea</taxon>
    </lineage>
</organism>
<reference evidence="2 3" key="1">
    <citation type="submission" date="2023-09" db="EMBL/GenBank/DDBJ databases">
        <authorList>
            <person name="Rey-Velasco X."/>
        </authorList>
    </citation>
    <scope>NUCLEOTIDE SEQUENCE [LARGE SCALE GENOMIC DNA]</scope>
    <source>
        <strain evidence="2 3">F388</strain>
    </source>
</reference>
<evidence type="ECO:0000313" key="3">
    <source>
        <dbReference type="Proteomes" id="UP001255246"/>
    </source>
</evidence>
<dbReference type="SUPFAM" id="SSF55729">
    <property type="entry name" value="Acyl-CoA N-acyltransferases (Nat)"/>
    <property type="match status" value="1"/>
</dbReference>
<dbReference type="EMBL" id="JAVRHR010000003">
    <property type="protein sequence ID" value="MDT0608214.1"/>
    <property type="molecule type" value="Genomic_DNA"/>
</dbReference>
<gene>
    <name evidence="2" type="ORF">RM706_14300</name>
</gene>
<keyword evidence="3" id="KW-1185">Reference proteome</keyword>